<feature type="region of interest" description="Disordered" evidence="1">
    <location>
        <begin position="344"/>
        <end position="374"/>
    </location>
</feature>
<gene>
    <name evidence="3" type="ORF">FGO68_gene13721</name>
</gene>
<feature type="transmembrane region" description="Helical" evidence="2">
    <location>
        <begin position="188"/>
        <end position="217"/>
    </location>
</feature>
<keyword evidence="2" id="KW-0812">Transmembrane</keyword>
<feature type="transmembrane region" description="Helical" evidence="2">
    <location>
        <begin position="245"/>
        <end position="263"/>
    </location>
</feature>
<protein>
    <submittedName>
        <fullName evidence="3">Uncharacterized protein</fullName>
    </submittedName>
</protein>
<keyword evidence="2" id="KW-0472">Membrane</keyword>
<keyword evidence="4" id="KW-1185">Reference proteome</keyword>
<name>A0A8J8SWL7_HALGN</name>
<organism evidence="3 4">
    <name type="scientific">Halteria grandinella</name>
    <dbReference type="NCBI Taxonomy" id="5974"/>
    <lineage>
        <taxon>Eukaryota</taxon>
        <taxon>Sar</taxon>
        <taxon>Alveolata</taxon>
        <taxon>Ciliophora</taxon>
        <taxon>Intramacronucleata</taxon>
        <taxon>Spirotrichea</taxon>
        <taxon>Stichotrichia</taxon>
        <taxon>Sporadotrichida</taxon>
        <taxon>Halteriidae</taxon>
        <taxon>Halteria</taxon>
    </lineage>
</organism>
<comment type="caution">
    <text evidence="3">The sequence shown here is derived from an EMBL/GenBank/DDBJ whole genome shotgun (WGS) entry which is preliminary data.</text>
</comment>
<sequence length="450" mass="52594">MAPVLMIISIWMMAKFKLRMPTIAKIMLFSIIITQIGETYLSIYILFFTEKSLGYVIALIAWGVFILFSIFTYQYFAFELQRVKTFIQSKDILDFKIRMRRIQKIKLLYASLVLLMIVLSIINFFVFKKKDDILNQTLFEVIAVRSSIVLIIVLNIYVVNNSLIFFVQKKIRTRQFQGVALSGQERVYIGFVVSFVFILCLYPVFFVTLIVLDIIYFDKIEHFDKMDPTGLQSAMFQCLFMDYRMTNVVGSFMLLVIFYNMTLKYQKRFVKTKLFQRGDYDERFSVQSYREAETVNTQDVRDLLAQGRTPEGSMRSNRIIVEESEKPIPQPIQATVSNFTRSASQNTAKSGSGHYPNAYARKNKHDNDKTARWGDDQQLIDVDMTSENSSLMSKKPSAYDKKRDEFRNYLMQVKQQQMETNGSNNKEEMPKMGEFAVYMASEFDKESDIY</sequence>
<evidence type="ECO:0000313" key="4">
    <source>
        <dbReference type="Proteomes" id="UP000785679"/>
    </source>
</evidence>
<evidence type="ECO:0000313" key="3">
    <source>
        <dbReference type="EMBL" id="TNV73008.1"/>
    </source>
</evidence>
<feature type="transmembrane region" description="Helical" evidence="2">
    <location>
        <begin position="22"/>
        <end position="47"/>
    </location>
</feature>
<accession>A0A8J8SWL7</accession>
<feature type="transmembrane region" description="Helical" evidence="2">
    <location>
        <begin position="53"/>
        <end position="76"/>
    </location>
</feature>
<evidence type="ECO:0000256" key="1">
    <source>
        <dbReference type="SAM" id="MobiDB-lite"/>
    </source>
</evidence>
<feature type="transmembrane region" description="Helical" evidence="2">
    <location>
        <begin position="107"/>
        <end position="127"/>
    </location>
</feature>
<reference evidence="3" key="1">
    <citation type="submission" date="2019-06" db="EMBL/GenBank/DDBJ databases">
        <authorList>
            <person name="Zheng W."/>
        </authorList>
    </citation>
    <scope>NUCLEOTIDE SEQUENCE</scope>
    <source>
        <strain evidence="3">QDHG01</strain>
    </source>
</reference>
<evidence type="ECO:0000256" key="2">
    <source>
        <dbReference type="SAM" id="Phobius"/>
    </source>
</evidence>
<feature type="compositionally biased region" description="Basic and acidic residues" evidence="1">
    <location>
        <begin position="365"/>
        <end position="374"/>
    </location>
</feature>
<feature type="transmembrane region" description="Helical" evidence="2">
    <location>
        <begin position="147"/>
        <end position="167"/>
    </location>
</feature>
<keyword evidence="2" id="KW-1133">Transmembrane helix</keyword>
<dbReference type="AlphaFoldDB" id="A0A8J8SWL7"/>
<proteinExistence type="predicted"/>
<dbReference type="EMBL" id="RRYP01020193">
    <property type="protein sequence ID" value="TNV73008.1"/>
    <property type="molecule type" value="Genomic_DNA"/>
</dbReference>
<dbReference type="Proteomes" id="UP000785679">
    <property type="component" value="Unassembled WGS sequence"/>
</dbReference>